<dbReference type="PIRSF" id="PIRSF000451">
    <property type="entry name" value="PKS_III"/>
    <property type="match status" value="1"/>
</dbReference>
<evidence type="ECO:0000259" key="4">
    <source>
        <dbReference type="Pfam" id="PF02797"/>
    </source>
</evidence>
<feature type="domain" description="Chalcone/stilbene synthase C-terminal" evidence="4">
    <location>
        <begin position="241"/>
        <end position="379"/>
    </location>
</feature>
<reference evidence="5 6" key="1">
    <citation type="submission" date="2018-12" db="EMBL/GenBank/DDBJ databases">
        <title>Rubrispira sanarue gen. nov., sp., nov., a member of the order Silvanigrellales, isolated from a brackish lake in Hamamatsu Japan.</title>
        <authorList>
            <person name="Maejima Y."/>
            <person name="Iino T."/>
            <person name="Muraguchi Y."/>
            <person name="Fukuda K."/>
            <person name="Nojiri H."/>
            <person name="Ohkuma M."/>
            <person name="Moriuchi R."/>
            <person name="Dohra H."/>
            <person name="Kimbara K."/>
            <person name="Shintani M."/>
        </authorList>
    </citation>
    <scope>NUCLEOTIDE SEQUENCE [LARGE SCALE GENOMIC DNA]</scope>
    <source>
        <strain evidence="5 6">RF1110005</strain>
    </source>
</reference>
<dbReference type="KEGG" id="sbf:JCM31447_15030"/>
<dbReference type="EMBL" id="AP019368">
    <property type="protein sequence ID" value="BBH53060.1"/>
    <property type="molecule type" value="Genomic_DNA"/>
</dbReference>
<dbReference type="GO" id="GO:0016747">
    <property type="term" value="F:acyltransferase activity, transferring groups other than amino-acyl groups"/>
    <property type="evidence" value="ECO:0007669"/>
    <property type="project" value="InterPro"/>
</dbReference>
<comment type="similarity">
    <text evidence="1">Belongs to the thiolase-like superfamily. Chalcone/stilbene synthases family.</text>
</comment>
<dbReference type="AlphaFoldDB" id="A0A4P2VMG5"/>
<keyword evidence="2" id="KW-0808">Transferase</keyword>
<dbReference type="PANTHER" id="PTHR11877:SF46">
    <property type="entry name" value="TYPE III POLYKETIDE SYNTHASE A"/>
    <property type="match status" value="1"/>
</dbReference>
<evidence type="ECO:0000313" key="5">
    <source>
        <dbReference type="EMBL" id="BBH53060.1"/>
    </source>
</evidence>
<dbReference type="PANTHER" id="PTHR11877">
    <property type="entry name" value="HYDROXYMETHYLGLUTARYL-COA SYNTHASE"/>
    <property type="match status" value="1"/>
</dbReference>
<dbReference type="OrthoDB" id="9786288at2"/>
<name>A0A4P2VMG5_FLUSA</name>
<keyword evidence="6" id="KW-1185">Reference proteome</keyword>
<sequence>MENNILLKGFVKIRPEYEIDQSNYAKINNTIQYQAYLKENNNKENIEFKDLNYKNINHYMCKSDRIKKRAFFIPDMLNEDPNLRIISNTNHHHNGANLKERMEVFEKISLKLFNEFYHEENYRPDIICFTTSSGYIAPSPVQTFLSQKGWCNTNVFQVSHTGCYGAFPSINIAAGQLSYRLLSEGKALSAEIVHIESNFLHYNPSQHDTAQLINHSLFGDGAIKYKVEIESEHNRNNALKLIYTFDKILPNTTDIVKFWISDYSFHNVMSKHLADVVIENIDDYLKELCNKAMINYDDMKENAVFALHPGGPKILDGITEKLNLKPWQVENSYWVLENYGNMASATLPHVLERIIKDDKLKGKYVIAIGMSPGLTLGSAIFKRL</sequence>
<feature type="active site" description="Acyl-thioester intermediate" evidence="3">
    <location>
        <position position="163"/>
    </location>
</feature>
<proteinExistence type="inferred from homology"/>
<dbReference type="GO" id="GO:0030639">
    <property type="term" value="P:polyketide biosynthetic process"/>
    <property type="evidence" value="ECO:0007669"/>
    <property type="project" value="TreeGrafter"/>
</dbReference>
<gene>
    <name evidence="5" type="ORF">JCM31447_15030</name>
</gene>
<dbReference type="RefSeq" id="WP_130608166.1">
    <property type="nucleotide sequence ID" value="NZ_AP019368.1"/>
</dbReference>
<dbReference type="Pfam" id="PF02797">
    <property type="entry name" value="Chal_sti_synt_C"/>
    <property type="match status" value="1"/>
</dbReference>
<dbReference type="SUPFAM" id="SSF53901">
    <property type="entry name" value="Thiolase-like"/>
    <property type="match status" value="2"/>
</dbReference>
<dbReference type="InterPro" id="IPR016039">
    <property type="entry name" value="Thiolase-like"/>
</dbReference>
<evidence type="ECO:0000256" key="2">
    <source>
        <dbReference type="ARBA" id="ARBA00022679"/>
    </source>
</evidence>
<organism evidence="5 6">
    <name type="scientific">Fluviispira sanaruensis</name>
    <dbReference type="NCBI Taxonomy" id="2493639"/>
    <lineage>
        <taxon>Bacteria</taxon>
        <taxon>Pseudomonadati</taxon>
        <taxon>Bdellovibrionota</taxon>
        <taxon>Oligoflexia</taxon>
        <taxon>Silvanigrellales</taxon>
        <taxon>Silvanigrellaceae</taxon>
        <taxon>Fluviispira</taxon>
    </lineage>
</organism>
<dbReference type="Gene3D" id="3.40.47.10">
    <property type="match status" value="1"/>
</dbReference>
<protein>
    <submittedName>
        <fullName evidence="5">Putative naringenin-chalcone synthase</fullName>
    </submittedName>
</protein>
<dbReference type="Proteomes" id="UP000291236">
    <property type="component" value="Chromosome"/>
</dbReference>
<evidence type="ECO:0000256" key="1">
    <source>
        <dbReference type="ARBA" id="ARBA00005531"/>
    </source>
</evidence>
<accession>A0A4P2VMG5</accession>
<dbReference type="InterPro" id="IPR012328">
    <property type="entry name" value="Chalcone/stilbene_synt_C"/>
</dbReference>
<dbReference type="InterPro" id="IPR011141">
    <property type="entry name" value="Polyketide_synthase_type-III"/>
</dbReference>
<evidence type="ECO:0000313" key="6">
    <source>
        <dbReference type="Proteomes" id="UP000291236"/>
    </source>
</evidence>
<evidence type="ECO:0000256" key="3">
    <source>
        <dbReference type="PIRSR" id="PIRSR000451-1"/>
    </source>
</evidence>